<dbReference type="EMBL" id="KZ678372">
    <property type="protein sequence ID" value="PSS05294.1"/>
    <property type="molecule type" value="Genomic_DNA"/>
</dbReference>
<feature type="compositionally biased region" description="Low complexity" evidence="11">
    <location>
        <begin position="409"/>
        <end position="425"/>
    </location>
</feature>
<dbReference type="GO" id="GO:0097036">
    <property type="term" value="P:regulation of plasma membrane sterol distribution"/>
    <property type="evidence" value="ECO:0007669"/>
    <property type="project" value="UniProtKB-UniRule"/>
</dbReference>
<dbReference type="STRING" id="2025994.A0A2T3ANQ8"/>
<dbReference type="Pfam" id="PF04161">
    <property type="entry name" value="Arv1"/>
    <property type="match status" value="1"/>
</dbReference>
<keyword evidence="13" id="KW-1185">Reference proteome</keyword>
<dbReference type="OrthoDB" id="2192830at2759"/>
<protein>
    <recommendedName>
        <fullName evidence="10">Protein ARV</fullName>
    </recommendedName>
</protein>
<keyword evidence="10" id="KW-0333">Golgi apparatus</keyword>
<evidence type="ECO:0000256" key="4">
    <source>
        <dbReference type="ARBA" id="ARBA00022692"/>
    </source>
</evidence>
<evidence type="ECO:0000256" key="7">
    <source>
        <dbReference type="ARBA" id="ARBA00023055"/>
    </source>
</evidence>
<dbReference type="GO" id="GO:0000139">
    <property type="term" value="C:Golgi membrane"/>
    <property type="evidence" value="ECO:0007669"/>
    <property type="project" value="UniProtKB-SubCell"/>
</dbReference>
<feature type="transmembrane region" description="Helical" evidence="10">
    <location>
        <begin position="730"/>
        <end position="753"/>
    </location>
</feature>
<keyword evidence="5 10" id="KW-0256">Endoplasmic reticulum</keyword>
<keyword evidence="3 10" id="KW-0813">Transport</keyword>
<dbReference type="PANTHER" id="PTHR14467">
    <property type="entry name" value="ARV1"/>
    <property type="match status" value="1"/>
</dbReference>
<comment type="similarity">
    <text evidence="2 10">Belongs to the ARV1 family.</text>
</comment>
<evidence type="ECO:0000256" key="5">
    <source>
        <dbReference type="ARBA" id="ARBA00022824"/>
    </source>
</evidence>
<evidence type="ECO:0000256" key="11">
    <source>
        <dbReference type="SAM" id="MobiDB-lite"/>
    </source>
</evidence>
<feature type="compositionally biased region" description="Low complexity" evidence="11">
    <location>
        <begin position="35"/>
        <end position="49"/>
    </location>
</feature>
<dbReference type="InterPro" id="IPR036779">
    <property type="entry name" value="LysM_dom_sf"/>
</dbReference>
<feature type="region of interest" description="Disordered" evidence="11">
    <location>
        <begin position="112"/>
        <end position="149"/>
    </location>
</feature>
<evidence type="ECO:0000256" key="8">
    <source>
        <dbReference type="ARBA" id="ARBA00023098"/>
    </source>
</evidence>
<dbReference type="GO" id="GO:0032541">
    <property type="term" value="C:cortical endoplasmic reticulum"/>
    <property type="evidence" value="ECO:0007669"/>
    <property type="project" value="TreeGrafter"/>
</dbReference>
<evidence type="ECO:0000256" key="2">
    <source>
        <dbReference type="ARBA" id="ARBA00009187"/>
    </source>
</evidence>
<evidence type="ECO:0000256" key="6">
    <source>
        <dbReference type="ARBA" id="ARBA00022989"/>
    </source>
</evidence>
<organism evidence="12 13">
    <name type="scientific">Coniella lustricola</name>
    <dbReference type="NCBI Taxonomy" id="2025994"/>
    <lineage>
        <taxon>Eukaryota</taxon>
        <taxon>Fungi</taxon>
        <taxon>Dikarya</taxon>
        <taxon>Ascomycota</taxon>
        <taxon>Pezizomycotina</taxon>
        <taxon>Sordariomycetes</taxon>
        <taxon>Sordariomycetidae</taxon>
        <taxon>Diaporthales</taxon>
        <taxon>Schizoparmaceae</taxon>
        <taxon>Coniella</taxon>
    </lineage>
</organism>
<evidence type="ECO:0000256" key="1">
    <source>
        <dbReference type="ARBA" id="ARBA00004477"/>
    </source>
</evidence>
<feature type="region of interest" description="Disordered" evidence="11">
    <location>
        <begin position="1"/>
        <end position="92"/>
    </location>
</feature>
<evidence type="ECO:0000256" key="10">
    <source>
        <dbReference type="RuleBase" id="RU368065"/>
    </source>
</evidence>
<comment type="function">
    <text evidence="10">Mediator of sterol homeostasis involved in sterol uptake, trafficking and distribution into membranes.</text>
</comment>
<proteinExistence type="inferred from homology"/>
<dbReference type="PANTHER" id="PTHR14467:SF0">
    <property type="entry name" value="PROTEIN ARV1"/>
    <property type="match status" value="1"/>
</dbReference>
<feature type="compositionally biased region" description="Low complexity" evidence="11">
    <location>
        <begin position="64"/>
        <end position="76"/>
    </location>
</feature>
<dbReference type="InterPro" id="IPR007290">
    <property type="entry name" value="Arv1"/>
</dbReference>
<keyword evidence="10" id="KW-0746">Sphingolipid metabolism</keyword>
<dbReference type="InParanoid" id="A0A2T3ANQ8"/>
<name>A0A2T3ANQ8_9PEZI</name>
<dbReference type="GO" id="GO:0032366">
    <property type="term" value="P:intracellular sterol transport"/>
    <property type="evidence" value="ECO:0007669"/>
    <property type="project" value="UniProtKB-UniRule"/>
</dbReference>
<evidence type="ECO:0000256" key="9">
    <source>
        <dbReference type="ARBA" id="ARBA00023136"/>
    </source>
</evidence>
<dbReference type="Gene3D" id="3.10.350.10">
    <property type="entry name" value="LysM domain"/>
    <property type="match status" value="1"/>
</dbReference>
<dbReference type="Proteomes" id="UP000241462">
    <property type="component" value="Unassembled WGS sequence"/>
</dbReference>
<feature type="region of interest" description="Disordered" evidence="11">
    <location>
        <begin position="392"/>
        <end position="452"/>
    </location>
</feature>
<keyword evidence="8 10" id="KW-0443">Lipid metabolism</keyword>
<comment type="subcellular location">
    <subcellularLocation>
        <location evidence="1 10">Endoplasmic reticulum membrane</location>
        <topology evidence="1 10">Multi-pass membrane protein</topology>
    </subcellularLocation>
    <subcellularLocation>
        <location evidence="10">Golgi apparatus membrane</location>
        <topology evidence="10">Multi-pass membrane protein</topology>
    </subcellularLocation>
</comment>
<keyword evidence="7 10" id="KW-0445">Lipid transport</keyword>
<dbReference type="GO" id="GO:0006665">
    <property type="term" value="P:sphingolipid metabolic process"/>
    <property type="evidence" value="ECO:0007669"/>
    <property type="project" value="UniProtKB-UniRule"/>
</dbReference>
<comment type="caution">
    <text evidence="10">Lacks conserved residue(s) required for the propagation of feature annotation.</text>
</comment>
<comment type="function">
    <text evidence="10">Regulates also the sphingolipid metabolism.</text>
</comment>
<sequence>MSSSARLSTPAPDPEARPRNRRLGTATKVDDVGVSSSRASSLLRTASHSPAGNASPIPATRIGPPSRSSSTAASARPFDRESSSNNNNGKAWFDSSWSTGWASVQDLATSFLSGEPHRGDSPRRPGLKTAHSTQPGVWGPKPPDSSRSGIHDVAAGTLAEREMAYKARKTASVLESYEGVNGGLDVAGKFKRRNSDEEPRSVATGPVLEDQLVYIHHIKPEDTYAGIILKYRCKEDALRKANGLWSRDNIQIRSWLAVPVDACEVKGRPCDGPSYYSKEVDLLATTPGVMTPGPSPLRNSTQTSYNDFFAAAQNGKSHQEQESAAEEKPWTHVRWAKLDHCAEPVEIARVSRKAMGYFPPRRKKSIRTMSSLSTPRVSLDVPSVSLGSDVPDSPVAFSDRRQSMRANRPTITSAYASSAPTPSRSRVGSGNDDLRPAWMKRPGGVGTLGRNVRAPGPERDYFNTWTKKHIPGLNIDSLPSMAIMGSESARFGITTDENAAIVESPFEDGRDLSSQSKQGSGLDKAAAAIETWLRGAWAKRPNTPILGPSRPRGRDGDLIELEDTNSDDGRLGGMLDGEDSDLLTSNYGAGGAATTTTTITTSTTTTTMPICIECRHPVKTLWTQYSGAGDKSSGHNIRLTVCKKCGRFCDKYVEHDYIVLFIDLVLIKPQVYRHLLHNTLMRDRDQFDPSIIRLGVLLLLFDVYLTWARIEKQSVPENSALQSDTNFGRLAQQPIVFQYMFFLILCTASTLAFHMSIRFLTSSVYSPLAFFKVLPLNPRPNSVSTALLVSSSTKLFPILMVIWEYDVPAAARSLGWAVVANNVEALKILLDCGYGVAALLATAGALSRWLVGRAVLWVAGLDGVDSQGEGSVAEEGKALWALIVYVRDWVGQLAM</sequence>
<keyword evidence="9 10" id="KW-0472">Membrane</keyword>
<gene>
    <name evidence="12" type="ORF">BD289DRAFT_358296</name>
</gene>
<keyword evidence="6 10" id="KW-1133">Transmembrane helix</keyword>
<keyword evidence="4 10" id="KW-0812">Transmembrane</keyword>
<reference evidence="12 13" key="1">
    <citation type="journal article" date="2018" name="Mycol. Prog.">
        <title>Coniella lustricola, a new species from submerged detritus.</title>
        <authorList>
            <person name="Raudabaugh D.B."/>
            <person name="Iturriaga T."/>
            <person name="Carver A."/>
            <person name="Mondo S."/>
            <person name="Pangilinan J."/>
            <person name="Lipzen A."/>
            <person name="He G."/>
            <person name="Amirebrahimi M."/>
            <person name="Grigoriev I.V."/>
            <person name="Miller A.N."/>
        </authorList>
    </citation>
    <scope>NUCLEOTIDE SEQUENCE [LARGE SCALE GENOMIC DNA]</scope>
    <source>
        <strain evidence="12 13">B22-T-1</strain>
    </source>
</reference>
<dbReference type="GO" id="GO:0005789">
    <property type="term" value="C:endoplasmic reticulum membrane"/>
    <property type="evidence" value="ECO:0007669"/>
    <property type="project" value="UniProtKB-SubCell"/>
</dbReference>
<evidence type="ECO:0000313" key="13">
    <source>
        <dbReference type="Proteomes" id="UP000241462"/>
    </source>
</evidence>
<dbReference type="GO" id="GO:0016125">
    <property type="term" value="P:sterol metabolic process"/>
    <property type="evidence" value="ECO:0007669"/>
    <property type="project" value="UniProtKB-UniRule"/>
</dbReference>
<feature type="region of interest" description="Disordered" evidence="11">
    <location>
        <begin position="542"/>
        <end position="572"/>
    </location>
</feature>
<dbReference type="AlphaFoldDB" id="A0A2T3ANQ8"/>
<feature type="compositionally biased region" description="Polar residues" evidence="11">
    <location>
        <begin position="83"/>
        <end position="92"/>
    </location>
</feature>
<evidence type="ECO:0000313" key="12">
    <source>
        <dbReference type="EMBL" id="PSS05294.1"/>
    </source>
</evidence>
<accession>A0A2T3ANQ8</accession>
<evidence type="ECO:0000256" key="3">
    <source>
        <dbReference type="ARBA" id="ARBA00022448"/>
    </source>
</evidence>
<dbReference type="SUPFAM" id="SSF54106">
    <property type="entry name" value="LysM domain"/>
    <property type="match status" value="1"/>
</dbReference>